<keyword evidence="1" id="KW-0732">Signal</keyword>
<feature type="signal peptide" evidence="1">
    <location>
        <begin position="1"/>
        <end position="20"/>
    </location>
</feature>
<evidence type="ECO:0000313" key="2">
    <source>
        <dbReference type="EMBL" id="WWR47936.1"/>
    </source>
</evidence>
<reference evidence="2 3" key="1">
    <citation type="submission" date="2023-10" db="EMBL/GenBank/DDBJ databases">
        <title>Roseovarius strain S88 nov., isolated from a marine algae.</title>
        <authorList>
            <person name="Lee M.W."/>
            <person name="Lee J.K."/>
            <person name="Kim J.M."/>
            <person name="Choi D.G."/>
            <person name="Baek J.H."/>
            <person name="Bayburt H."/>
            <person name="Jung J.J."/>
            <person name="Han D.M."/>
            <person name="Jeon C.O."/>
        </authorList>
    </citation>
    <scope>NUCLEOTIDE SEQUENCE [LARGE SCALE GENOMIC DNA]</scope>
    <source>
        <strain evidence="2 3">S88</strain>
    </source>
</reference>
<sequence length="294" mass="31660">MIRALILATLLGASSLAAQEARPPMTSDACLTGWQGFTLMTSMPGRLRAIQPSVTPTGWCRVDKSNGDLQDNDFASVEWRALGVKDAVASRGFPLDFEADFKGISLVKGFKMDLGPGNENAMGSLEVKAQRAPDSFDFVVEKLLFDFEDIGALAITASGGGIDLSSLERMQLTLGGMRIKSLGLSLDTTSDLSRSLRPVIEEVASLRDWVQILKRMPPEMFTDGSQEALMRFMRAMPAARGTLKLQVQSDNGIGILQIVGATMTLEKSGGRVWDIAAAVEQLVTGSTIDATWTP</sequence>
<evidence type="ECO:0000313" key="3">
    <source>
        <dbReference type="Proteomes" id="UP001364156"/>
    </source>
</evidence>
<feature type="chain" id="PRO_5046567450" description="DUF2125 domain-containing protein" evidence="1">
    <location>
        <begin position="21"/>
        <end position="294"/>
    </location>
</feature>
<dbReference type="Proteomes" id="UP001364156">
    <property type="component" value="Chromosome"/>
</dbReference>
<proteinExistence type="predicted"/>
<keyword evidence="3" id="KW-1185">Reference proteome</keyword>
<dbReference type="RefSeq" id="WP_338550764.1">
    <property type="nucleotide sequence ID" value="NZ_CP146069.1"/>
</dbReference>
<name>A0ABZ2HIR8_9RHOB</name>
<protein>
    <recommendedName>
        <fullName evidence="4">DUF2125 domain-containing protein</fullName>
    </recommendedName>
</protein>
<accession>A0ABZ2HIR8</accession>
<evidence type="ECO:0000256" key="1">
    <source>
        <dbReference type="SAM" id="SignalP"/>
    </source>
</evidence>
<gene>
    <name evidence="2" type="ORF">RZ517_07140</name>
</gene>
<evidence type="ECO:0008006" key="4">
    <source>
        <dbReference type="Google" id="ProtNLM"/>
    </source>
</evidence>
<dbReference type="EMBL" id="CP146069">
    <property type="protein sequence ID" value="WWR47936.1"/>
    <property type="molecule type" value="Genomic_DNA"/>
</dbReference>
<organism evidence="2 3">
    <name type="scientific">Roseovarius phycicola</name>
    <dbReference type="NCBI Taxonomy" id="3080976"/>
    <lineage>
        <taxon>Bacteria</taxon>
        <taxon>Pseudomonadati</taxon>
        <taxon>Pseudomonadota</taxon>
        <taxon>Alphaproteobacteria</taxon>
        <taxon>Rhodobacterales</taxon>
        <taxon>Roseobacteraceae</taxon>
        <taxon>Roseovarius</taxon>
    </lineage>
</organism>